<dbReference type="FunFam" id="2.40.10.10:FF:000156">
    <property type="entry name" value="MIP06385p"/>
    <property type="match status" value="1"/>
</dbReference>
<dbReference type="SUPFAM" id="SSF50494">
    <property type="entry name" value="Trypsin-like serine proteases"/>
    <property type="match status" value="1"/>
</dbReference>
<evidence type="ECO:0000256" key="6">
    <source>
        <dbReference type="ARBA" id="ARBA00023157"/>
    </source>
</evidence>
<feature type="domain" description="Peptidase S1" evidence="10">
    <location>
        <begin position="41"/>
        <end position="266"/>
    </location>
</feature>
<dbReference type="Proteomes" id="UP000005238">
    <property type="component" value="Unassembled WGS sequence"/>
</dbReference>
<dbReference type="GO" id="GO:0005615">
    <property type="term" value="C:extracellular space"/>
    <property type="evidence" value="ECO:0000318"/>
    <property type="project" value="GO_Central"/>
</dbReference>
<keyword evidence="4 9" id="KW-0732">Signal</keyword>
<dbReference type="eggNOG" id="KOG3627">
    <property type="taxonomic scope" value="Eukaryota"/>
</dbReference>
<evidence type="ECO:0000313" key="11">
    <source>
        <dbReference type="EnsemblProtists" id="Phyra79471"/>
    </source>
</evidence>
<dbReference type="PANTHER" id="PTHR24276">
    <property type="entry name" value="POLYSERASE-RELATED"/>
    <property type="match status" value="1"/>
</dbReference>
<keyword evidence="8" id="KW-0645">Protease</keyword>
<dbReference type="GO" id="GO:0045087">
    <property type="term" value="P:innate immune response"/>
    <property type="evidence" value="ECO:0000318"/>
    <property type="project" value="GO_Central"/>
</dbReference>
<evidence type="ECO:0000313" key="12">
    <source>
        <dbReference type="Proteomes" id="UP000005238"/>
    </source>
</evidence>
<keyword evidence="5" id="KW-0843">Virulence</keyword>
<dbReference type="PROSITE" id="PS50240">
    <property type="entry name" value="TRYPSIN_DOM"/>
    <property type="match status" value="1"/>
</dbReference>
<sequence>MRLIQFGVFASMLATFASSLSFSEINEDTSAPDATTDEERIYGGSDANAGKFPYLASLRSGGPYGDTFCGGALIAPQYVLTAGHCFEGDLNDMYVSFGMLHSSGKGSNKAEHIRVSEIFRHPNFNLTWLAYDVAVLKLETPSTKKLAPLAAADGSNNPPGTVATVAGWGMVSNETYGLTLKSVDVEIISNEECDWLNNATVTSETQLCAGIGDGKDSCQGDSGGPLTANGVVVGIVSGGPPTDCGVLPGFYTRVSSVLDYIKDILGGGSTGNVTEFLTMTYNDSAGARSMPTDEH</sequence>
<dbReference type="VEuPathDB" id="FungiDB:KRP23_14831"/>
<dbReference type="CDD" id="cd00190">
    <property type="entry name" value="Tryp_SPc"/>
    <property type="match status" value="1"/>
</dbReference>
<evidence type="ECO:0000256" key="8">
    <source>
        <dbReference type="RuleBase" id="RU363034"/>
    </source>
</evidence>
<comment type="similarity">
    <text evidence="2">Belongs to the peptidase S1 family.</text>
</comment>
<name>H3GRH9_PHYRM</name>
<keyword evidence="7" id="KW-0325">Glycoprotein</keyword>
<dbReference type="PANTHER" id="PTHR24276:SF98">
    <property type="entry name" value="FI18310P1-RELATED"/>
    <property type="match status" value="1"/>
</dbReference>
<comment type="subcellular location">
    <subcellularLocation>
        <location evidence="1">Secreted</location>
    </subcellularLocation>
</comment>
<dbReference type="InParanoid" id="H3GRH9"/>
<dbReference type="STRING" id="164328.H3GRH9"/>
<dbReference type="InterPro" id="IPR018114">
    <property type="entry name" value="TRYPSIN_HIS"/>
</dbReference>
<proteinExistence type="inferred from homology"/>
<evidence type="ECO:0000256" key="7">
    <source>
        <dbReference type="ARBA" id="ARBA00023180"/>
    </source>
</evidence>
<dbReference type="AlphaFoldDB" id="H3GRH9"/>
<dbReference type="InterPro" id="IPR001314">
    <property type="entry name" value="Peptidase_S1A"/>
</dbReference>
<dbReference type="InterPro" id="IPR050430">
    <property type="entry name" value="Peptidase_S1"/>
</dbReference>
<dbReference type="Gene3D" id="2.40.10.10">
    <property type="entry name" value="Trypsin-like serine proteases"/>
    <property type="match status" value="1"/>
</dbReference>
<feature type="chain" id="PRO_5003587710" description="Peptidase S1 domain-containing protein" evidence="9">
    <location>
        <begin position="20"/>
        <end position="295"/>
    </location>
</feature>
<reference evidence="12" key="1">
    <citation type="journal article" date="2006" name="Science">
        <title>Phytophthora genome sequences uncover evolutionary origins and mechanisms of pathogenesis.</title>
        <authorList>
            <person name="Tyler B.M."/>
            <person name="Tripathy S."/>
            <person name="Zhang X."/>
            <person name="Dehal P."/>
            <person name="Jiang R.H."/>
            <person name="Aerts A."/>
            <person name="Arredondo F.D."/>
            <person name="Baxter L."/>
            <person name="Bensasson D."/>
            <person name="Beynon J.L."/>
            <person name="Chapman J."/>
            <person name="Damasceno C.M."/>
            <person name="Dorrance A.E."/>
            <person name="Dou D."/>
            <person name="Dickerman A.W."/>
            <person name="Dubchak I.L."/>
            <person name="Garbelotto M."/>
            <person name="Gijzen M."/>
            <person name="Gordon S.G."/>
            <person name="Govers F."/>
            <person name="Grunwald N.J."/>
            <person name="Huang W."/>
            <person name="Ivors K.L."/>
            <person name="Jones R.W."/>
            <person name="Kamoun S."/>
            <person name="Krampis K."/>
            <person name="Lamour K.H."/>
            <person name="Lee M.K."/>
            <person name="McDonald W.H."/>
            <person name="Medina M."/>
            <person name="Meijer H.J."/>
            <person name="Nordberg E.K."/>
            <person name="Maclean D.J."/>
            <person name="Ospina-Giraldo M.D."/>
            <person name="Morris P.F."/>
            <person name="Phuntumart V."/>
            <person name="Putnam N.H."/>
            <person name="Rash S."/>
            <person name="Rose J.K."/>
            <person name="Sakihama Y."/>
            <person name="Salamov A.A."/>
            <person name="Savidor A."/>
            <person name="Scheuring C.F."/>
            <person name="Smith B.M."/>
            <person name="Sobral B.W."/>
            <person name="Terry A."/>
            <person name="Torto-Alalibo T.A."/>
            <person name="Win J."/>
            <person name="Xu Z."/>
            <person name="Zhang H."/>
            <person name="Grigoriev I.V."/>
            <person name="Rokhsar D.S."/>
            <person name="Boore J.L."/>
        </authorList>
    </citation>
    <scope>NUCLEOTIDE SEQUENCE [LARGE SCALE GENOMIC DNA]</scope>
    <source>
        <strain evidence="12">Pr102</strain>
    </source>
</reference>
<keyword evidence="8" id="KW-0720">Serine protease</keyword>
<protein>
    <recommendedName>
        <fullName evidence="10">Peptidase S1 domain-containing protein</fullName>
    </recommendedName>
</protein>
<evidence type="ECO:0000256" key="9">
    <source>
        <dbReference type="SAM" id="SignalP"/>
    </source>
</evidence>
<dbReference type="InterPro" id="IPR009003">
    <property type="entry name" value="Peptidase_S1_PA"/>
</dbReference>
<evidence type="ECO:0000256" key="4">
    <source>
        <dbReference type="ARBA" id="ARBA00022729"/>
    </source>
</evidence>
<dbReference type="HOGENOM" id="CLU_006842_7_3_1"/>
<dbReference type="InterPro" id="IPR043504">
    <property type="entry name" value="Peptidase_S1_PA_chymotrypsin"/>
</dbReference>
<dbReference type="PRINTS" id="PR00722">
    <property type="entry name" value="CHYMOTRYPSIN"/>
</dbReference>
<dbReference type="GO" id="GO:0006508">
    <property type="term" value="P:proteolysis"/>
    <property type="evidence" value="ECO:0007669"/>
    <property type="project" value="UniProtKB-KW"/>
</dbReference>
<feature type="signal peptide" evidence="9">
    <location>
        <begin position="1"/>
        <end position="19"/>
    </location>
</feature>
<evidence type="ECO:0000256" key="3">
    <source>
        <dbReference type="ARBA" id="ARBA00022525"/>
    </source>
</evidence>
<organism evidence="11 12">
    <name type="scientific">Phytophthora ramorum</name>
    <name type="common">Sudden oak death agent</name>
    <dbReference type="NCBI Taxonomy" id="164328"/>
    <lineage>
        <taxon>Eukaryota</taxon>
        <taxon>Sar</taxon>
        <taxon>Stramenopiles</taxon>
        <taxon>Oomycota</taxon>
        <taxon>Peronosporomycetes</taxon>
        <taxon>Peronosporales</taxon>
        <taxon>Peronosporaceae</taxon>
        <taxon>Phytophthora</taxon>
    </lineage>
</organism>
<dbReference type="OMA" id="PRTWNTF"/>
<evidence type="ECO:0000256" key="2">
    <source>
        <dbReference type="ARBA" id="ARBA00007664"/>
    </source>
</evidence>
<dbReference type="EMBL" id="DS566038">
    <property type="status" value="NOT_ANNOTATED_CDS"/>
    <property type="molecule type" value="Genomic_DNA"/>
</dbReference>
<keyword evidence="6" id="KW-1015">Disulfide bond</keyword>
<dbReference type="InterPro" id="IPR033116">
    <property type="entry name" value="TRYPSIN_SER"/>
</dbReference>
<keyword evidence="12" id="KW-1185">Reference proteome</keyword>
<evidence type="ECO:0000256" key="5">
    <source>
        <dbReference type="ARBA" id="ARBA00023026"/>
    </source>
</evidence>
<dbReference type="SMART" id="SM00020">
    <property type="entry name" value="Tryp_SPc"/>
    <property type="match status" value="1"/>
</dbReference>
<dbReference type="PROSITE" id="PS00134">
    <property type="entry name" value="TRYPSIN_HIS"/>
    <property type="match status" value="1"/>
</dbReference>
<dbReference type="VEuPathDB" id="FungiDB:KRP22_8652"/>
<dbReference type="InterPro" id="IPR001254">
    <property type="entry name" value="Trypsin_dom"/>
</dbReference>
<dbReference type="Pfam" id="PF00089">
    <property type="entry name" value="Trypsin"/>
    <property type="match status" value="1"/>
</dbReference>
<keyword evidence="8" id="KW-0378">Hydrolase</keyword>
<evidence type="ECO:0000256" key="1">
    <source>
        <dbReference type="ARBA" id="ARBA00004613"/>
    </source>
</evidence>
<dbReference type="EnsemblProtists" id="Phyra79471">
    <property type="protein sequence ID" value="Phyra79471"/>
    <property type="gene ID" value="Phyra79471"/>
</dbReference>
<dbReference type="PROSITE" id="PS00135">
    <property type="entry name" value="TRYPSIN_SER"/>
    <property type="match status" value="1"/>
</dbReference>
<evidence type="ECO:0000259" key="10">
    <source>
        <dbReference type="PROSITE" id="PS50240"/>
    </source>
</evidence>
<reference evidence="11" key="2">
    <citation type="submission" date="2015-06" db="UniProtKB">
        <authorList>
            <consortium name="EnsemblProtists"/>
        </authorList>
    </citation>
    <scope>IDENTIFICATION</scope>
    <source>
        <strain evidence="11">Pr102</strain>
    </source>
</reference>
<dbReference type="GO" id="GO:0004252">
    <property type="term" value="F:serine-type endopeptidase activity"/>
    <property type="evidence" value="ECO:0007669"/>
    <property type="project" value="InterPro"/>
</dbReference>
<keyword evidence="3" id="KW-0964">Secreted</keyword>
<accession>H3GRH9</accession>